<comment type="caution">
    <text evidence="1">The sequence shown here is derived from an EMBL/GenBank/DDBJ whole genome shotgun (WGS) entry which is preliminary data.</text>
</comment>
<gene>
    <name evidence="1" type="ORF">UU35_C0027G0003</name>
</gene>
<evidence type="ECO:0000313" key="1">
    <source>
        <dbReference type="EMBL" id="KKR85847.1"/>
    </source>
</evidence>
<dbReference type="Proteomes" id="UP000034616">
    <property type="component" value="Unassembled WGS sequence"/>
</dbReference>
<dbReference type="SUPFAM" id="SSF56399">
    <property type="entry name" value="ADP-ribosylation"/>
    <property type="match status" value="1"/>
</dbReference>
<dbReference type="AlphaFoldDB" id="A0A0G0XDN5"/>
<organism evidence="1 2">
    <name type="scientific">Candidatus Uhrbacteria bacterium GW2011_GWC2_41_11</name>
    <dbReference type="NCBI Taxonomy" id="1618985"/>
    <lineage>
        <taxon>Bacteria</taxon>
        <taxon>Candidatus Uhriibacteriota</taxon>
    </lineage>
</organism>
<evidence type="ECO:0000313" key="2">
    <source>
        <dbReference type="Proteomes" id="UP000034616"/>
    </source>
</evidence>
<proteinExistence type="predicted"/>
<dbReference type="EMBL" id="LCAH01000027">
    <property type="protein sequence ID" value="KKR85847.1"/>
    <property type="molecule type" value="Genomic_DNA"/>
</dbReference>
<reference evidence="1 2" key="1">
    <citation type="journal article" date="2015" name="Nature">
        <title>rRNA introns, odd ribosomes, and small enigmatic genomes across a large radiation of phyla.</title>
        <authorList>
            <person name="Brown C.T."/>
            <person name="Hug L.A."/>
            <person name="Thomas B.C."/>
            <person name="Sharon I."/>
            <person name="Castelle C.J."/>
            <person name="Singh A."/>
            <person name="Wilkins M.J."/>
            <person name="Williams K.H."/>
            <person name="Banfield J.F."/>
        </authorList>
    </citation>
    <scope>NUCLEOTIDE SEQUENCE [LARGE SCALE GENOMIC DNA]</scope>
</reference>
<protein>
    <submittedName>
        <fullName evidence="1">Uncharacterized protein</fullName>
    </submittedName>
</protein>
<sequence length="175" mass="19688">MHVGLGSLVYRVEVPNSAIITARDSVQPSSYSLTALGVVNPTKVVHEKLFEDVRTSGYSAKPSRLTSIFAFLDIGTAKRFRESGRMEAGGILTEHRITRLDKIHIGDMDLVNASANITGQWEMFKDKLPFSGLTPEEAQRKMVEAYWQSNRFHPESTMMELLIEGRLEFVRNIDS</sequence>
<name>A0A0G0XDN5_9BACT</name>
<accession>A0A0G0XDN5</accession>